<dbReference type="Proteomes" id="UP001596473">
    <property type="component" value="Unassembled WGS sequence"/>
</dbReference>
<gene>
    <name evidence="2" type="ORF">ACFQNF_15220</name>
</gene>
<keyword evidence="1" id="KW-0472">Membrane</keyword>
<dbReference type="Pfam" id="PF10990">
    <property type="entry name" value="DUF2809"/>
    <property type="match status" value="1"/>
</dbReference>
<keyword evidence="1" id="KW-0812">Transmembrane</keyword>
<reference evidence="3" key="1">
    <citation type="journal article" date="2019" name="Int. J. Syst. Evol. Microbiol.">
        <title>The Global Catalogue of Microorganisms (GCM) 10K type strain sequencing project: providing services to taxonomists for standard genome sequencing and annotation.</title>
        <authorList>
            <consortium name="The Broad Institute Genomics Platform"/>
            <consortium name="The Broad Institute Genome Sequencing Center for Infectious Disease"/>
            <person name="Wu L."/>
            <person name="Ma J."/>
        </authorList>
    </citation>
    <scope>NUCLEOTIDE SEQUENCE [LARGE SCALE GENOMIC DNA]</scope>
    <source>
        <strain evidence="3">CCUG 62945</strain>
    </source>
</reference>
<evidence type="ECO:0000313" key="3">
    <source>
        <dbReference type="Proteomes" id="UP001596473"/>
    </source>
</evidence>
<name>A0ABW2QZW9_9NEIS</name>
<accession>A0ABW2QZW9</accession>
<dbReference type="InterPro" id="IPR021257">
    <property type="entry name" value="DUF2809"/>
</dbReference>
<keyword evidence="3" id="KW-1185">Reference proteome</keyword>
<sequence length="132" mass="14629">MKPISVRSFYYIIALIIFLIEITIARGLFGYGFIRGSVGDILVIALIYALFRACNTPPLRSALFSIAAGFVVEGLQYIHLVDLLGLQKGSVLYIVIGNTFSPHDLLMYIIGGVLAWGLDQAIFRIKSPIQHR</sequence>
<dbReference type="EMBL" id="JBHTBQ010000033">
    <property type="protein sequence ID" value="MFC7421212.1"/>
    <property type="molecule type" value="Genomic_DNA"/>
</dbReference>
<protein>
    <submittedName>
        <fullName evidence="2">DUF2809 domain-containing protein</fullName>
    </submittedName>
</protein>
<feature type="transmembrane region" description="Helical" evidence="1">
    <location>
        <begin position="105"/>
        <end position="123"/>
    </location>
</feature>
<comment type="caution">
    <text evidence="2">The sequence shown here is derived from an EMBL/GenBank/DDBJ whole genome shotgun (WGS) entry which is preliminary data.</text>
</comment>
<feature type="transmembrane region" description="Helical" evidence="1">
    <location>
        <begin position="33"/>
        <end position="51"/>
    </location>
</feature>
<dbReference type="RefSeq" id="WP_380188778.1">
    <property type="nucleotide sequence ID" value="NZ_JBHTBQ010000033.1"/>
</dbReference>
<feature type="transmembrane region" description="Helical" evidence="1">
    <location>
        <begin position="9"/>
        <end position="27"/>
    </location>
</feature>
<proteinExistence type="predicted"/>
<evidence type="ECO:0000256" key="1">
    <source>
        <dbReference type="SAM" id="Phobius"/>
    </source>
</evidence>
<organism evidence="2 3">
    <name type="scientific">Iodobacter arcticus</name>
    <dbReference type="NCBI Taxonomy" id="590593"/>
    <lineage>
        <taxon>Bacteria</taxon>
        <taxon>Pseudomonadati</taxon>
        <taxon>Pseudomonadota</taxon>
        <taxon>Betaproteobacteria</taxon>
        <taxon>Neisseriales</taxon>
        <taxon>Chitinibacteraceae</taxon>
        <taxon>Iodobacter</taxon>
    </lineage>
</organism>
<feature type="transmembrane region" description="Helical" evidence="1">
    <location>
        <begin position="63"/>
        <end position="85"/>
    </location>
</feature>
<evidence type="ECO:0000313" key="2">
    <source>
        <dbReference type="EMBL" id="MFC7421212.1"/>
    </source>
</evidence>
<keyword evidence="1" id="KW-1133">Transmembrane helix</keyword>